<dbReference type="Proteomes" id="UP000765509">
    <property type="component" value="Unassembled WGS sequence"/>
</dbReference>
<organism evidence="1 2">
    <name type="scientific">Austropuccinia psidii MF-1</name>
    <dbReference type="NCBI Taxonomy" id="1389203"/>
    <lineage>
        <taxon>Eukaryota</taxon>
        <taxon>Fungi</taxon>
        <taxon>Dikarya</taxon>
        <taxon>Basidiomycota</taxon>
        <taxon>Pucciniomycotina</taxon>
        <taxon>Pucciniomycetes</taxon>
        <taxon>Pucciniales</taxon>
        <taxon>Sphaerophragmiaceae</taxon>
        <taxon>Austropuccinia</taxon>
    </lineage>
</organism>
<gene>
    <name evidence="1" type="ORF">O181_029397</name>
</gene>
<accession>A0A9Q3CTQ3</accession>
<evidence type="ECO:0000313" key="1">
    <source>
        <dbReference type="EMBL" id="MBW0489682.1"/>
    </source>
</evidence>
<dbReference type="AlphaFoldDB" id="A0A9Q3CTQ3"/>
<keyword evidence="2" id="KW-1185">Reference proteome</keyword>
<sequence>MTLNSSLDQITLGEACSLKRGTAKIINGSLPTTSTGQNYLQIPIPHMKHPSGGSAEIPSFDANYIPTSKLPSELDISALSDQQIKGEAVDHL</sequence>
<evidence type="ECO:0000313" key="2">
    <source>
        <dbReference type="Proteomes" id="UP000765509"/>
    </source>
</evidence>
<dbReference type="EMBL" id="AVOT02010206">
    <property type="protein sequence ID" value="MBW0489682.1"/>
    <property type="molecule type" value="Genomic_DNA"/>
</dbReference>
<reference evidence="1" key="1">
    <citation type="submission" date="2021-03" db="EMBL/GenBank/DDBJ databases">
        <title>Draft genome sequence of rust myrtle Austropuccinia psidii MF-1, a brazilian biotype.</title>
        <authorList>
            <person name="Quecine M.C."/>
            <person name="Pachon D.M.R."/>
            <person name="Bonatelli M.L."/>
            <person name="Correr F.H."/>
            <person name="Franceschini L.M."/>
            <person name="Leite T.F."/>
            <person name="Margarido G.R.A."/>
            <person name="Almeida C.A."/>
            <person name="Ferrarezi J.A."/>
            <person name="Labate C.A."/>
        </authorList>
    </citation>
    <scope>NUCLEOTIDE SEQUENCE</scope>
    <source>
        <strain evidence="1">MF-1</strain>
    </source>
</reference>
<protein>
    <submittedName>
        <fullName evidence="1">Uncharacterized protein</fullName>
    </submittedName>
</protein>
<proteinExistence type="predicted"/>
<name>A0A9Q3CTQ3_9BASI</name>
<comment type="caution">
    <text evidence="1">The sequence shown here is derived from an EMBL/GenBank/DDBJ whole genome shotgun (WGS) entry which is preliminary data.</text>
</comment>